<dbReference type="PANTHER" id="PTHR43831:SF1">
    <property type="entry name" value="ISOBUTYRYL-COA DEHYDROGENASE, MITOCHONDRIAL"/>
    <property type="match status" value="1"/>
</dbReference>
<evidence type="ECO:0000256" key="3">
    <source>
        <dbReference type="ARBA" id="ARBA00022630"/>
    </source>
</evidence>
<dbReference type="GO" id="GO:0003853">
    <property type="term" value="F:short-chain 2-methyl fatty acyl-CoA dehydrogenase activity"/>
    <property type="evidence" value="ECO:0007669"/>
    <property type="project" value="UniProtKB-EC"/>
</dbReference>
<dbReference type="SUPFAM" id="SSF56645">
    <property type="entry name" value="Acyl-CoA dehydrogenase NM domain-like"/>
    <property type="match status" value="1"/>
</dbReference>
<dbReference type="EMBL" id="IACM01076487">
    <property type="protein sequence ID" value="LAB29349.1"/>
    <property type="molecule type" value="Transcribed_RNA"/>
</dbReference>
<dbReference type="InterPro" id="IPR052547">
    <property type="entry name" value="Mito_Isobutyryl-CoADH"/>
</dbReference>
<dbReference type="GO" id="GO:0005739">
    <property type="term" value="C:mitochondrion"/>
    <property type="evidence" value="ECO:0007669"/>
    <property type="project" value="TreeGrafter"/>
</dbReference>
<evidence type="ECO:0000256" key="6">
    <source>
        <dbReference type="ARBA" id="ARBA00039036"/>
    </source>
</evidence>
<dbReference type="InterPro" id="IPR046373">
    <property type="entry name" value="Acyl-CoA_Oxase/DH_mid-dom_sf"/>
</dbReference>
<feature type="domain" description="Acyl-CoA dehydrogenase/oxidase C-terminal" evidence="8">
    <location>
        <begin position="60"/>
        <end position="210"/>
    </location>
</feature>
<organism evidence="9">
    <name type="scientific">Micrurus spixii</name>
    <name type="common">Amazon coral snake</name>
    <dbReference type="NCBI Taxonomy" id="129469"/>
    <lineage>
        <taxon>Eukaryota</taxon>
        <taxon>Metazoa</taxon>
        <taxon>Chordata</taxon>
        <taxon>Craniata</taxon>
        <taxon>Vertebrata</taxon>
        <taxon>Euteleostomi</taxon>
        <taxon>Lepidosauria</taxon>
        <taxon>Squamata</taxon>
        <taxon>Bifurcata</taxon>
        <taxon>Unidentata</taxon>
        <taxon>Episquamata</taxon>
        <taxon>Toxicofera</taxon>
        <taxon>Serpentes</taxon>
        <taxon>Colubroidea</taxon>
        <taxon>Elapidae</taxon>
        <taxon>Elapinae</taxon>
        <taxon>Micrurus</taxon>
    </lineage>
</organism>
<evidence type="ECO:0000313" key="9">
    <source>
        <dbReference type="EMBL" id="LAB29349.1"/>
    </source>
</evidence>
<name>A0A2D4M8N6_9SAUR</name>
<dbReference type="InterPro" id="IPR036250">
    <property type="entry name" value="AcylCo_DH-like_C"/>
</dbReference>
<keyword evidence="4" id="KW-0274">FAD</keyword>
<comment type="cofactor">
    <cofactor evidence="1">
        <name>FAD</name>
        <dbReference type="ChEBI" id="CHEBI:57692"/>
    </cofactor>
</comment>
<evidence type="ECO:0000256" key="7">
    <source>
        <dbReference type="ARBA" id="ARBA00049552"/>
    </source>
</evidence>
<reference evidence="9" key="2">
    <citation type="submission" date="2017-11" db="EMBL/GenBank/DDBJ databases">
        <title>Coralsnake Venomics: Analyses of Venom Gland Transcriptomes and Proteomes of Six Brazilian Taxa.</title>
        <authorList>
            <person name="Aird S.D."/>
            <person name="Jorge da Silva N."/>
            <person name="Qiu L."/>
            <person name="Villar-Briones A."/>
            <person name="Aparecida-Saddi V."/>
            <person name="Campos-Telles M.P."/>
            <person name="Grau M."/>
            <person name="Mikheyev A.S."/>
        </authorList>
    </citation>
    <scope>NUCLEOTIDE SEQUENCE</scope>
    <source>
        <tissue evidence="9">Venom_gland</tissue>
    </source>
</reference>
<keyword evidence="5" id="KW-0560">Oxidoreductase</keyword>
<comment type="catalytic activity">
    <reaction evidence="7">
        <text>(2S)-2-methylbutanoyl-CoA + oxidized [electron-transfer flavoprotein] + H(+) = (2E)-2-methylbut-2-enoyl-CoA + reduced [electron-transfer flavoprotein]</text>
        <dbReference type="Rhea" id="RHEA:48256"/>
        <dbReference type="Rhea" id="RHEA-COMP:10685"/>
        <dbReference type="Rhea" id="RHEA-COMP:10686"/>
        <dbReference type="ChEBI" id="CHEBI:15378"/>
        <dbReference type="ChEBI" id="CHEBI:57337"/>
        <dbReference type="ChEBI" id="CHEBI:57692"/>
        <dbReference type="ChEBI" id="CHEBI:58307"/>
        <dbReference type="ChEBI" id="CHEBI:88166"/>
    </reaction>
    <physiologicalReaction direction="left-to-right" evidence="7">
        <dbReference type="Rhea" id="RHEA:48257"/>
    </physiologicalReaction>
</comment>
<dbReference type="FunFam" id="1.20.140.10:FF:000001">
    <property type="entry name" value="Acyl-CoA dehydrogenase"/>
    <property type="match status" value="1"/>
</dbReference>
<dbReference type="PANTHER" id="PTHR43831">
    <property type="entry name" value="ISOBUTYRYL-COA DEHYDROGENASE"/>
    <property type="match status" value="1"/>
</dbReference>
<evidence type="ECO:0000256" key="4">
    <source>
        <dbReference type="ARBA" id="ARBA00022827"/>
    </source>
</evidence>
<evidence type="ECO:0000259" key="8">
    <source>
        <dbReference type="Pfam" id="PF00441"/>
    </source>
</evidence>
<dbReference type="Pfam" id="PF00441">
    <property type="entry name" value="Acyl-CoA_dh_1"/>
    <property type="match status" value="1"/>
</dbReference>
<dbReference type="Gene3D" id="2.40.110.10">
    <property type="entry name" value="Butyryl-CoA Dehydrogenase, subunit A, domain 2"/>
    <property type="match status" value="1"/>
</dbReference>
<dbReference type="Gene3D" id="1.20.140.10">
    <property type="entry name" value="Butyryl-CoA Dehydrogenase, subunit A, domain 3"/>
    <property type="match status" value="1"/>
</dbReference>
<proteinExistence type="inferred from homology"/>
<comment type="similarity">
    <text evidence="2">Belongs to the acyl-CoA dehydrogenase family.</text>
</comment>
<dbReference type="AlphaFoldDB" id="A0A2D4M8N6"/>
<dbReference type="InterPro" id="IPR009100">
    <property type="entry name" value="AcylCoA_DH/oxidase_NM_dom_sf"/>
</dbReference>
<dbReference type="InterPro" id="IPR009075">
    <property type="entry name" value="AcylCo_DH/oxidase_C"/>
</dbReference>
<evidence type="ECO:0000256" key="5">
    <source>
        <dbReference type="ARBA" id="ARBA00023002"/>
    </source>
</evidence>
<dbReference type="SUPFAM" id="SSF47203">
    <property type="entry name" value="Acyl-CoA dehydrogenase C-terminal domain-like"/>
    <property type="match status" value="1"/>
</dbReference>
<dbReference type="EC" id="1.3.8.5" evidence="6"/>
<reference evidence="9" key="1">
    <citation type="submission" date="2017-07" db="EMBL/GenBank/DDBJ databases">
        <authorList>
            <person name="Mikheyev A."/>
            <person name="Grau M."/>
        </authorList>
    </citation>
    <scope>NUCLEOTIDE SEQUENCE</scope>
    <source>
        <tissue evidence="9">Venom_gland</tissue>
    </source>
</reference>
<protein>
    <recommendedName>
        <fullName evidence="6">short-chain 2-methylacyl-CoA dehydrogenase</fullName>
        <ecNumber evidence="6">1.3.8.5</ecNumber>
    </recommendedName>
</protein>
<evidence type="ECO:0000256" key="2">
    <source>
        <dbReference type="ARBA" id="ARBA00009347"/>
    </source>
</evidence>
<sequence length="212" mass="23156">MCRTGGEGPKGISCLVLEKGTPGLSFGKKEKKVGWNSQPTRAVIFEDCAVPVANRLGEEGHGFNIAMQGLNGGRINIASCSLGAAHASVLLAREHLNVRKQFGEVLACNQYLQFELAQMATRLVAARLMVRSAARALQEQRNDAVALCSMAKLFATDECFAICNQALQMHGGYGYLKDYAVQQFVRDIRVHQILEGTNEIMKMIIARTLLQA</sequence>
<keyword evidence="3" id="KW-0285">Flavoprotein</keyword>
<accession>A0A2D4M8N6</accession>
<evidence type="ECO:0000256" key="1">
    <source>
        <dbReference type="ARBA" id="ARBA00001974"/>
    </source>
</evidence>